<name>U2MIU9_9BACT</name>
<dbReference type="Proteomes" id="UP000017023">
    <property type="component" value="Unassembled WGS sequence"/>
</dbReference>
<evidence type="ECO:0000313" key="2">
    <source>
        <dbReference type="Proteomes" id="UP000017023"/>
    </source>
</evidence>
<reference evidence="1 2" key="1">
    <citation type="submission" date="2013-08" db="EMBL/GenBank/DDBJ databases">
        <authorList>
            <person name="Durkin A.S."/>
            <person name="Haft D.R."/>
            <person name="McCorrison J."/>
            <person name="Torralba M."/>
            <person name="Gillis M."/>
            <person name="Haft D.H."/>
            <person name="Methe B."/>
            <person name="Sutton G."/>
            <person name="Nelson K.E."/>
        </authorList>
    </citation>
    <scope>NUCLEOTIDE SEQUENCE [LARGE SCALE GENOMIC DNA]</scope>
    <source>
        <strain evidence="1 2">F0493</strain>
    </source>
</reference>
<organism evidence="1 2">
    <name type="scientific">Segatella salivae F0493</name>
    <dbReference type="NCBI Taxonomy" id="1395125"/>
    <lineage>
        <taxon>Bacteria</taxon>
        <taxon>Pseudomonadati</taxon>
        <taxon>Bacteroidota</taxon>
        <taxon>Bacteroidia</taxon>
        <taxon>Bacteroidales</taxon>
        <taxon>Prevotellaceae</taxon>
        <taxon>Segatella</taxon>
    </lineage>
</organism>
<dbReference type="EMBL" id="AWGW01000010">
    <property type="protein sequence ID" value="ERK01575.1"/>
    <property type="molecule type" value="Genomic_DNA"/>
</dbReference>
<dbReference type="PATRIC" id="fig|1395125.3.peg.1083"/>
<comment type="caution">
    <text evidence="1">The sequence shown here is derived from an EMBL/GenBank/DDBJ whole genome shotgun (WGS) entry which is preliminary data.</text>
</comment>
<gene>
    <name evidence="1" type="ORF">HMPREF9145_2497</name>
</gene>
<evidence type="ECO:0000313" key="1">
    <source>
        <dbReference type="EMBL" id="ERK01575.1"/>
    </source>
</evidence>
<sequence>MLQGALADVEQLAHITVMQPICVPALFPECLVAGLGKGEYLVPQHCPI</sequence>
<dbReference type="AlphaFoldDB" id="U2MIU9"/>
<protein>
    <submittedName>
        <fullName evidence="1">Uncharacterized protein</fullName>
    </submittedName>
</protein>
<accession>U2MIU9</accession>
<proteinExistence type="predicted"/>